<reference evidence="2" key="1">
    <citation type="journal article" date="2020" name="Stud. Mycol.">
        <title>101 Dothideomycetes genomes: a test case for predicting lifestyles and emergence of pathogens.</title>
        <authorList>
            <person name="Haridas S."/>
            <person name="Albert R."/>
            <person name="Binder M."/>
            <person name="Bloem J."/>
            <person name="Labutti K."/>
            <person name="Salamov A."/>
            <person name="Andreopoulos B."/>
            <person name="Baker S."/>
            <person name="Barry K."/>
            <person name="Bills G."/>
            <person name="Bluhm B."/>
            <person name="Cannon C."/>
            <person name="Castanera R."/>
            <person name="Culley D."/>
            <person name="Daum C."/>
            <person name="Ezra D."/>
            <person name="Gonzalez J."/>
            <person name="Henrissat B."/>
            <person name="Kuo A."/>
            <person name="Liang C."/>
            <person name="Lipzen A."/>
            <person name="Lutzoni F."/>
            <person name="Magnuson J."/>
            <person name="Mondo S."/>
            <person name="Nolan M."/>
            <person name="Ohm R."/>
            <person name="Pangilinan J."/>
            <person name="Park H.-J."/>
            <person name="Ramirez L."/>
            <person name="Alfaro M."/>
            <person name="Sun H."/>
            <person name="Tritt A."/>
            <person name="Yoshinaga Y."/>
            <person name="Zwiers L.-H."/>
            <person name="Turgeon B."/>
            <person name="Goodwin S."/>
            <person name="Spatafora J."/>
            <person name="Crous P."/>
            <person name="Grigoriev I."/>
        </authorList>
    </citation>
    <scope>NUCLEOTIDE SEQUENCE</scope>
    <source>
        <strain evidence="2">CBS 101060</strain>
    </source>
</reference>
<dbReference type="AlphaFoldDB" id="A0A9P4S7Z5"/>
<proteinExistence type="predicted"/>
<sequence>MADLSRHVESTFGGLEPDATERMTDEEFQEKRGFCEEVYRRFKQRGEEVETSVQHVPVPVPQLRQVACK</sequence>
<accession>A0A9P4S7Z5</accession>
<feature type="region of interest" description="Disordered" evidence="1">
    <location>
        <begin position="1"/>
        <end position="27"/>
    </location>
</feature>
<name>A0A9P4S7Z5_9PEZI</name>
<evidence type="ECO:0000313" key="2">
    <source>
        <dbReference type="EMBL" id="KAF2836703.1"/>
    </source>
</evidence>
<evidence type="ECO:0000256" key="1">
    <source>
        <dbReference type="SAM" id="MobiDB-lite"/>
    </source>
</evidence>
<evidence type="ECO:0000313" key="3">
    <source>
        <dbReference type="Proteomes" id="UP000799429"/>
    </source>
</evidence>
<gene>
    <name evidence="2" type="ORF">M501DRAFT_996370</name>
</gene>
<comment type="caution">
    <text evidence="2">The sequence shown here is derived from an EMBL/GenBank/DDBJ whole genome shotgun (WGS) entry which is preliminary data.</text>
</comment>
<protein>
    <submittedName>
        <fullName evidence="2">Uncharacterized protein</fullName>
    </submittedName>
</protein>
<dbReference type="Proteomes" id="UP000799429">
    <property type="component" value="Unassembled WGS sequence"/>
</dbReference>
<keyword evidence="3" id="KW-1185">Reference proteome</keyword>
<dbReference type="EMBL" id="MU006102">
    <property type="protein sequence ID" value="KAF2836703.1"/>
    <property type="molecule type" value="Genomic_DNA"/>
</dbReference>
<organism evidence="2 3">
    <name type="scientific">Patellaria atrata CBS 101060</name>
    <dbReference type="NCBI Taxonomy" id="1346257"/>
    <lineage>
        <taxon>Eukaryota</taxon>
        <taxon>Fungi</taxon>
        <taxon>Dikarya</taxon>
        <taxon>Ascomycota</taxon>
        <taxon>Pezizomycotina</taxon>
        <taxon>Dothideomycetes</taxon>
        <taxon>Dothideomycetes incertae sedis</taxon>
        <taxon>Patellariales</taxon>
        <taxon>Patellariaceae</taxon>
        <taxon>Patellaria</taxon>
    </lineage>
</organism>